<organism evidence="8 9">
    <name type="scientific">Microbacterium saperdae</name>
    <dbReference type="NCBI Taxonomy" id="69368"/>
    <lineage>
        <taxon>Bacteria</taxon>
        <taxon>Bacillati</taxon>
        <taxon>Actinomycetota</taxon>
        <taxon>Actinomycetes</taxon>
        <taxon>Micrococcales</taxon>
        <taxon>Microbacteriaceae</taxon>
        <taxon>Microbacterium</taxon>
    </lineage>
</organism>
<dbReference type="InterPro" id="IPR019800">
    <property type="entry name" value="Glyco_hydro_3_AS"/>
</dbReference>
<keyword evidence="3" id="KW-0119">Carbohydrate metabolism</keyword>
<dbReference type="InterPro" id="IPR036881">
    <property type="entry name" value="Glyco_hydro_3_C_sf"/>
</dbReference>
<evidence type="ECO:0000259" key="7">
    <source>
        <dbReference type="SMART" id="SM01217"/>
    </source>
</evidence>
<evidence type="ECO:0000256" key="5">
    <source>
        <dbReference type="ARBA" id="ARBA00074219"/>
    </source>
</evidence>
<dbReference type="Pfam" id="PF01915">
    <property type="entry name" value="Glyco_hydro_3_C"/>
    <property type="match status" value="1"/>
</dbReference>
<dbReference type="Proteomes" id="UP000317209">
    <property type="component" value="Unassembled WGS sequence"/>
</dbReference>
<dbReference type="Gene3D" id="2.60.40.10">
    <property type="entry name" value="Immunoglobulins"/>
    <property type="match status" value="1"/>
</dbReference>
<dbReference type="OrthoDB" id="3187421at2"/>
<dbReference type="RefSeq" id="WP_141874392.1">
    <property type="nucleotide sequence ID" value="NZ_VFOX01000002.1"/>
</dbReference>
<evidence type="ECO:0000256" key="4">
    <source>
        <dbReference type="ARBA" id="ARBA00058905"/>
    </source>
</evidence>
<dbReference type="InterPro" id="IPR002772">
    <property type="entry name" value="Glyco_hydro_3_C"/>
</dbReference>
<dbReference type="InterPro" id="IPR050288">
    <property type="entry name" value="Cellulose_deg_GH3"/>
</dbReference>
<dbReference type="Gene3D" id="3.20.20.300">
    <property type="entry name" value="Glycoside hydrolase, family 3, N-terminal domain"/>
    <property type="match status" value="1"/>
</dbReference>
<dbReference type="SMART" id="SM01217">
    <property type="entry name" value="Fn3_like"/>
    <property type="match status" value="1"/>
</dbReference>
<feature type="domain" description="Fibronectin type III-like" evidence="7">
    <location>
        <begin position="585"/>
        <end position="655"/>
    </location>
</feature>
<evidence type="ECO:0000256" key="3">
    <source>
        <dbReference type="ARBA" id="ARBA00023277"/>
    </source>
</evidence>
<accession>A0A543BCG7</accession>
<dbReference type="InterPro" id="IPR036962">
    <property type="entry name" value="Glyco_hydro_3_N_sf"/>
</dbReference>
<keyword evidence="6" id="KW-0326">Glycosidase</keyword>
<dbReference type="PANTHER" id="PTHR42715:SF10">
    <property type="entry name" value="BETA-GLUCOSIDASE"/>
    <property type="match status" value="1"/>
</dbReference>
<dbReference type="Pfam" id="PF00933">
    <property type="entry name" value="Glyco_hydro_3"/>
    <property type="match status" value="1"/>
</dbReference>
<evidence type="ECO:0000256" key="2">
    <source>
        <dbReference type="ARBA" id="ARBA00022801"/>
    </source>
</evidence>
<evidence type="ECO:0000313" key="9">
    <source>
        <dbReference type="Proteomes" id="UP000317209"/>
    </source>
</evidence>
<evidence type="ECO:0000256" key="6">
    <source>
        <dbReference type="RuleBase" id="RU361161"/>
    </source>
</evidence>
<dbReference type="InterPro" id="IPR017853">
    <property type="entry name" value="GH"/>
</dbReference>
<keyword evidence="2 6" id="KW-0378">Hydrolase</keyword>
<protein>
    <recommendedName>
        <fullName evidence="5">Exo-alpha-(1-&gt;6)-L-arabinopyranosidase</fullName>
    </recommendedName>
</protein>
<dbReference type="Pfam" id="PF14310">
    <property type="entry name" value="Fn3-like"/>
    <property type="match status" value="1"/>
</dbReference>
<dbReference type="InterPro" id="IPR026891">
    <property type="entry name" value="Fn3-like"/>
</dbReference>
<dbReference type="AlphaFoldDB" id="A0A543BCG7"/>
<reference evidence="8 9" key="1">
    <citation type="submission" date="2019-06" db="EMBL/GenBank/DDBJ databases">
        <title>Sequencing the genomes of 1000 actinobacteria strains.</title>
        <authorList>
            <person name="Klenk H.-P."/>
        </authorList>
    </citation>
    <scope>NUCLEOTIDE SEQUENCE [LARGE SCALE GENOMIC DNA]</scope>
    <source>
        <strain evidence="8 9">DSM 20169</strain>
    </source>
</reference>
<dbReference type="SUPFAM" id="SSF52279">
    <property type="entry name" value="Beta-D-glucan exohydrolase, C-terminal domain"/>
    <property type="match status" value="1"/>
</dbReference>
<dbReference type="PRINTS" id="PR00133">
    <property type="entry name" value="GLHYDRLASE3"/>
</dbReference>
<keyword evidence="9" id="KW-1185">Reference proteome</keyword>
<dbReference type="SUPFAM" id="SSF51445">
    <property type="entry name" value="(Trans)glycosidases"/>
    <property type="match status" value="1"/>
</dbReference>
<name>A0A543BCG7_9MICO</name>
<gene>
    <name evidence="8" type="ORF">FB560_3966</name>
</gene>
<comment type="similarity">
    <text evidence="1 6">Belongs to the glycosyl hydrolase 3 family.</text>
</comment>
<comment type="function">
    <text evidence="4">Catalyzes the hydrolysis of a non-reducing terminal alpha-L-arabinopyranosidic linkage in ginsenoside Rb2 (alpha-L-arabinopyranosyl-(1-&gt;6)-alpha-D-glucopyranosyl) to release alpha-D-glucopyranosyl (Rd). It is not able to hydrolyze alpha-L-arabinofuranosyl-(1-&gt;6)-alpha-D-glucopyranosyl (Rc).</text>
</comment>
<sequence length="762" mass="79345">MTDISASDLTLEEKASLTSGADFWTTKAVERAGIPSVMMTDGPHGLRKQSGGTDHLGLASSVPATCFPPAVGIGSSFDPEIIARVGAAIGVEAAIEDVAVVLGPGINIKRSPLCGRNFEYFSEDPLVSGILGAASVRGVQSQGVGTSLKHFAANNQEFDRMRASSDVDPRPLREIYLRGFERVVKDASPWTVMCSYNKLNGVWTSEDPWLLTSVLRDDWGFDGLVVSDWGAVNDRVTGVAAGLDLEMPASGGRTDAQLVDAVRAGTLAESVLDTAAGRAIDLVRKAGERPAVAGPLDVDAHHALAREAAGRSIVLLKNDGGVLPLAATQKVAVIGAFATEPRFQGAGSSLINPTRVDAALDELRAVGGGNVTYAPGFAVAGGAIAASGRSADDLRAEAVTVAAAADVAVVLLGLPAAEESEGFDREHIDLPATQLALLDAVIAANPRTVVVLSNGGVVALPFADRVPAIVETWLLGQAGGGAVADVLYGVVNPSGKLTETVPVRVEDNPSFGNFPGEFGHVRYGEGLLVGYRWYDAKGLEVTYPFGHGLSYTTFEYGAATASIGADGDILVRVDVTNTGDRDGREIVQVYVAPAQSIVQRAPRELKAFSSVALAAGETRAVELVVRREDLAYWDVRVDRWVVEGGTYAVEVAASSRDIRSSVSVEVAGDDVQQDLTMNSSVGDVLAHPVAGPIVMGALGGFMSELSGADSSAASMIPDDDAMQKMMASFPIGRLVGFPGVEVTYEQVEQLIAAANAGVLPAE</sequence>
<dbReference type="PANTHER" id="PTHR42715">
    <property type="entry name" value="BETA-GLUCOSIDASE"/>
    <property type="match status" value="1"/>
</dbReference>
<dbReference type="Gene3D" id="3.40.50.1700">
    <property type="entry name" value="Glycoside hydrolase family 3 C-terminal domain"/>
    <property type="match status" value="1"/>
</dbReference>
<evidence type="ECO:0000256" key="1">
    <source>
        <dbReference type="ARBA" id="ARBA00005336"/>
    </source>
</evidence>
<dbReference type="InterPro" id="IPR013783">
    <property type="entry name" value="Ig-like_fold"/>
</dbReference>
<comment type="caution">
    <text evidence="8">The sequence shown here is derived from an EMBL/GenBank/DDBJ whole genome shotgun (WGS) entry which is preliminary data.</text>
</comment>
<dbReference type="GO" id="GO:0005975">
    <property type="term" value="P:carbohydrate metabolic process"/>
    <property type="evidence" value="ECO:0007669"/>
    <property type="project" value="InterPro"/>
</dbReference>
<dbReference type="EMBL" id="VFOX01000002">
    <property type="protein sequence ID" value="TQL82476.1"/>
    <property type="molecule type" value="Genomic_DNA"/>
</dbReference>
<dbReference type="GO" id="GO:0008422">
    <property type="term" value="F:beta-glucosidase activity"/>
    <property type="evidence" value="ECO:0007669"/>
    <property type="project" value="UniProtKB-ARBA"/>
</dbReference>
<proteinExistence type="inferred from homology"/>
<evidence type="ECO:0000313" key="8">
    <source>
        <dbReference type="EMBL" id="TQL82476.1"/>
    </source>
</evidence>
<dbReference type="InterPro" id="IPR001764">
    <property type="entry name" value="Glyco_hydro_3_N"/>
</dbReference>
<dbReference type="FunFam" id="2.60.40.10:FF:000495">
    <property type="entry name" value="Periplasmic beta-glucosidase"/>
    <property type="match status" value="1"/>
</dbReference>
<dbReference type="PROSITE" id="PS00775">
    <property type="entry name" value="GLYCOSYL_HYDROL_F3"/>
    <property type="match status" value="1"/>
</dbReference>